<feature type="domain" description="Coenzyme F420:L-glutamate ligase-like" evidence="9">
    <location>
        <begin position="11"/>
        <end position="226"/>
    </location>
</feature>
<dbReference type="UniPathway" id="UPA00071"/>
<comment type="cofactor">
    <cofactor evidence="8">
        <name>K(+)</name>
        <dbReference type="ChEBI" id="CHEBI:29103"/>
    </cofactor>
    <text evidence="8">Monovalent cation. The ion could be potassium.</text>
</comment>
<keyword evidence="2 8" id="KW-0479">Metal-binding</keyword>
<dbReference type="GO" id="GO:0005525">
    <property type="term" value="F:GTP binding"/>
    <property type="evidence" value="ECO:0007669"/>
    <property type="project" value="UniProtKB-KW"/>
</dbReference>
<comment type="cofactor">
    <cofactor evidence="8">
        <name>Mg(2+)</name>
        <dbReference type="ChEBI" id="CHEBI:18420"/>
    </cofactor>
    <cofactor evidence="8">
        <name>Mn(2+)</name>
        <dbReference type="ChEBI" id="CHEBI:29035"/>
    </cofactor>
    <text evidence="8">Binds 2 divalent metal cations per subunit. The ions could be magnesium and/or manganese.</text>
</comment>
<dbReference type="HAMAP" id="MF_01258">
    <property type="entry name" value="F420_ligase_CofE"/>
    <property type="match status" value="1"/>
</dbReference>
<evidence type="ECO:0000259" key="9">
    <source>
        <dbReference type="Pfam" id="PF01996"/>
    </source>
</evidence>
<dbReference type="RefSeq" id="WP_004030060.1">
    <property type="nucleotide sequence ID" value="NZ_AMPO01000003.1"/>
</dbReference>
<feature type="binding site" evidence="8">
    <location>
        <position position="118"/>
    </location>
    <ligand>
        <name>GTP</name>
        <dbReference type="ChEBI" id="CHEBI:37565"/>
    </ligand>
</feature>
<feature type="binding site" evidence="8">
    <location>
        <begin position="212"/>
        <end position="219"/>
    </location>
    <ligand>
        <name>GTP</name>
        <dbReference type="ChEBI" id="CHEBI:37565"/>
    </ligand>
</feature>
<evidence type="ECO:0000256" key="8">
    <source>
        <dbReference type="HAMAP-Rule" id="MF_01258"/>
    </source>
</evidence>
<keyword evidence="11" id="KW-1185">Reference proteome</keyword>
<feature type="binding site" evidence="8">
    <location>
        <position position="156"/>
    </location>
    <ligand>
        <name>a divalent metal cation</name>
        <dbReference type="ChEBI" id="CHEBI:60240"/>
        <label>1</label>
    </ligand>
</feature>
<dbReference type="PATRIC" id="fig|1204725.3.peg.842"/>
<comment type="catalytic activity">
    <reaction evidence="8">
        <text>oxidized coenzyme F420-1 + GTP + L-glutamate = oxidized coenzyme F420-2 + GDP + phosphate + H(+)</text>
        <dbReference type="Rhea" id="RHEA:30523"/>
        <dbReference type="ChEBI" id="CHEBI:15378"/>
        <dbReference type="ChEBI" id="CHEBI:29985"/>
        <dbReference type="ChEBI" id="CHEBI:37565"/>
        <dbReference type="ChEBI" id="CHEBI:43474"/>
        <dbReference type="ChEBI" id="CHEBI:57922"/>
        <dbReference type="ChEBI" id="CHEBI:58189"/>
        <dbReference type="ChEBI" id="CHEBI:59920"/>
        <dbReference type="EC" id="6.3.2.34"/>
    </reaction>
</comment>
<evidence type="ECO:0000256" key="7">
    <source>
        <dbReference type="ARBA" id="ARBA00023211"/>
    </source>
</evidence>
<evidence type="ECO:0000256" key="6">
    <source>
        <dbReference type="ARBA" id="ARBA00023134"/>
    </source>
</evidence>
<gene>
    <name evidence="8" type="primary">cofE</name>
    <name evidence="10" type="ORF">A994_04200</name>
</gene>
<dbReference type="NCBIfam" id="NF009809">
    <property type="entry name" value="PRK13293.1"/>
    <property type="match status" value="1"/>
</dbReference>
<dbReference type="Proteomes" id="UP000007360">
    <property type="component" value="Unassembled WGS sequence"/>
</dbReference>
<keyword evidence="7 8" id="KW-0464">Manganese</keyword>
<dbReference type="OrthoDB" id="11383at2157"/>
<evidence type="ECO:0000256" key="1">
    <source>
        <dbReference type="ARBA" id="ARBA00022598"/>
    </source>
</evidence>
<comment type="caution">
    <text evidence="10">The sequence shown here is derived from an EMBL/GenBank/DDBJ whole genome shotgun (WGS) entry which is preliminary data.</text>
</comment>
<evidence type="ECO:0000256" key="5">
    <source>
        <dbReference type="ARBA" id="ARBA00022958"/>
    </source>
</evidence>
<dbReference type="InterPro" id="IPR002847">
    <property type="entry name" value="F420-0_gamma-glut_ligase-dom"/>
</dbReference>
<evidence type="ECO:0000256" key="4">
    <source>
        <dbReference type="ARBA" id="ARBA00022842"/>
    </source>
</evidence>
<dbReference type="PANTHER" id="PTHR47917">
    <property type="match status" value="1"/>
</dbReference>
<dbReference type="Gene3D" id="3.30.1330.100">
    <property type="entry name" value="CofE-like"/>
    <property type="match status" value="1"/>
</dbReference>
<dbReference type="Gene3D" id="3.90.1660.10">
    <property type="entry name" value="CofE-like domain"/>
    <property type="match status" value="1"/>
</dbReference>
<comment type="similarity">
    <text evidence="8">Belongs to the CofE family.</text>
</comment>
<dbReference type="NCBIfam" id="TIGR01916">
    <property type="entry name" value="F420_cofE"/>
    <property type="match status" value="1"/>
</dbReference>
<dbReference type="EMBL" id="AMPO01000003">
    <property type="protein sequence ID" value="EKF86126.1"/>
    <property type="molecule type" value="Genomic_DNA"/>
</dbReference>
<keyword evidence="5 8" id="KW-0630">Potassium</keyword>
<dbReference type="AlphaFoldDB" id="K2QDL1"/>
<feature type="binding site" evidence="8">
    <location>
        <position position="214"/>
    </location>
    <ligand>
        <name>a divalent metal cation</name>
        <dbReference type="ChEBI" id="CHEBI:60240"/>
        <label>2</label>
    </ligand>
</feature>
<dbReference type="InterPro" id="IPR023659">
    <property type="entry name" value="F420_ligase_CofE_arc"/>
</dbReference>
<feature type="binding site" evidence="8">
    <location>
        <begin position="11"/>
        <end position="14"/>
    </location>
    <ligand>
        <name>GTP</name>
        <dbReference type="ChEBI" id="CHEBI:37565"/>
    </ligand>
</feature>
<dbReference type="GO" id="GO:0052618">
    <property type="term" value="F:coenzyme F420-0:L-glutamate ligase activity"/>
    <property type="evidence" value="ECO:0007669"/>
    <property type="project" value="UniProtKB-UniRule"/>
</dbReference>
<feature type="binding site" evidence="8">
    <location>
        <position position="157"/>
    </location>
    <ligand>
        <name>a divalent metal cation</name>
        <dbReference type="ChEBI" id="CHEBI:60240"/>
        <label>2</label>
    </ligand>
</feature>
<dbReference type="InterPro" id="IPR008225">
    <property type="entry name" value="F420-0_g-glutamyl_ligase"/>
</dbReference>
<comment type="subunit">
    <text evidence="8">Homodimer.</text>
</comment>
<sequence length="254" mass="27476">MEIKIIGIKGIPLIKTGDNLSQLILKAAELQDLQLDNEDILVIAETAVAKAEGNLIHLENVKPSPNAIEIAEVTGKDAKLVEAIINESNEIIKVGPDFIISETKHGFVCANAGIDESNVDDGLATPIPLDPDNSAQLIREKLEKTTGKSVAVIISDTQGRAFREGAIGTAIGISGMLPTWDRCGELDLYDRELKTTSIAVADELSSAASMVMGQANEGIPVVIIRGVSYFKKLRNEYANIKPLIRPKKYDVFRE</sequence>
<feature type="binding site" evidence="8">
    <location>
        <begin position="45"/>
        <end position="46"/>
    </location>
    <ligand>
        <name>GTP</name>
        <dbReference type="ChEBI" id="CHEBI:37565"/>
    </ligand>
</feature>
<keyword evidence="3 8" id="KW-0547">Nucleotide-binding</keyword>
<dbReference type="SUPFAM" id="SSF144010">
    <property type="entry name" value="CofE-like"/>
    <property type="match status" value="1"/>
</dbReference>
<keyword evidence="4 8" id="KW-0460">Magnesium</keyword>
<comment type="function">
    <text evidence="8">Catalyzes the GTP-dependent successive addition of two or more gamma-linked L-glutamates to the L-lactyl phosphodiester of 7,8-didemethyl-8-hydroxy-5-deazariboflavin (F420-0) to form coenzyme F420-0-glutamyl-glutamate (F420-2) or polyglutamated F420 derivatives.</text>
</comment>
<comment type="pathway">
    <text evidence="8">Cofactor biosynthesis; coenzyme F420 biosynthesis.</text>
</comment>
<comment type="catalytic activity">
    <reaction evidence="8">
        <text>oxidized coenzyme F420-0 + GTP + L-glutamate = oxidized coenzyme F420-1 + GDP + phosphate + H(+)</text>
        <dbReference type="Rhea" id="RHEA:30555"/>
        <dbReference type="ChEBI" id="CHEBI:15378"/>
        <dbReference type="ChEBI" id="CHEBI:29985"/>
        <dbReference type="ChEBI" id="CHEBI:37565"/>
        <dbReference type="ChEBI" id="CHEBI:43474"/>
        <dbReference type="ChEBI" id="CHEBI:58189"/>
        <dbReference type="ChEBI" id="CHEBI:59907"/>
        <dbReference type="ChEBI" id="CHEBI:59920"/>
        <dbReference type="EC" id="6.3.2.31"/>
    </reaction>
</comment>
<evidence type="ECO:0000313" key="11">
    <source>
        <dbReference type="Proteomes" id="UP000007360"/>
    </source>
</evidence>
<organism evidence="10 11">
    <name type="scientific">Methanobacterium formicicum (strain DSM 3637 / PP1)</name>
    <dbReference type="NCBI Taxonomy" id="1204725"/>
    <lineage>
        <taxon>Archaea</taxon>
        <taxon>Methanobacteriati</taxon>
        <taxon>Methanobacteriota</taxon>
        <taxon>Methanomada group</taxon>
        <taxon>Methanobacteria</taxon>
        <taxon>Methanobacteriales</taxon>
        <taxon>Methanobacteriaceae</taxon>
        <taxon>Methanobacterium</taxon>
    </lineage>
</organism>
<evidence type="ECO:0000313" key="10">
    <source>
        <dbReference type="EMBL" id="EKF86126.1"/>
    </source>
</evidence>
<dbReference type="PANTHER" id="PTHR47917:SF1">
    <property type="entry name" value="COENZYME F420:L-GLUTAMATE LIGASE"/>
    <property type="match status" value="1"/>
</dbReference>
<feature type="binding site" evidence="8">
    <location>
        <position position="50"/>
    </location>
    <ligand>
        <name>GTP</name>
        <dbReference type="ChEBI" id="CHEBI:37565"/>
    </ligand>
</feature>
<reference evidence="10 11" key="1">
    <citation type="journal article" date="2012" name="J. Bacteriol.">
        <title>Draft genome sequence of Methanobacterium formicicum DSM 3637, an archaebacterium isolated from the methane producer amoeba Pelomyxa palustris.</title>
        <authorList>
            <person name="Gutierrez G."/>
        </authorList>
    </citation>
    <scope>NUCLEOTIDE SEQUENCE [LARGE SCALE GENOMIC DNA]</scope>
    <source>
        <strain evidence="11">DSM 3637 / PP1</strain>
    </source>
</reference>
<dbReference type="GO" id="GO:0046872">
    <property type="term" value="F:metal ion binding"/>
    <property type="evidence" value="ECO:0007669"/>
    <property type="project" value="UniProtKB-KW"/>
</dbReference>
<dbReference type="EC" id="6.3.2.31" evidence="8"/>
<keyword evidence="6 8" id="KW-0342">GTP-binding</keyword>
<dbReference type="GO" id="GO:0052645">
    <property type="term" value="P:F420-0 metabolic process"/>
    <property type="evidence" value="ECO:0007669"/>
    <property type="project" value="UniProtKB-UniRule"/>
</dbReference>
<evidence type="ECO:0000256" key="2">
    <source>
        <dbReference type="ARBA" id="ARBA00022723"/>
    </source>
</evidence>
<proteinExistence type="inferred from homology"/>
<feature type="binding site" evidence="8">
    <location>
        <position position="115"/>
    </location>
    <ligand>
        <name>a divalent metal cation</name>
        <dbReference type="ChEBI" id="CHEBI:60240"/>
        <label>1</label>
    </ligand>
</feature>
<dbReference type="GO" id="GO:0052619">
    <property type="term" value="F:coenzyme F420-1:gamma-L-glutamate ligase activity"/>
    <property type="evidence" value="ECO:0007669"/>
    <property type="project" value="UniProtKB-UniRule"/>
</dbReference>
<dbReference type="EC" id="6.3.2.34" evidence="8"/>
<name>K2QDL1_METFP</name>
<protein>
    <recommendedName>
        <fullName evidence="8">Coenzyme F420:L-glutamate ligase</fullName>
        <ecNumber evidence="8">6.3.2.31</ecNumber>
        <ecNumber evidence="8">6.3.2.34</ecNumber>
    </recommendedName>
    <alternativeName>
        <fullName evidence="8">Coenzyme F420-0:L-glutamate ligase</fullName>
    </alternativeName>
    <alternativeName>
        <fullName evidence="8">Coenzyme F420-1:gamma-L-glutamate ligase</fullName>
    </alternativeName>
</protein>
<keyword evidence="1 8" id="KW-0436">Ligase</keyword>
<accession>K2QDL1</accession>
<dbReference type="Pfam" id="PF01996">
    <property type="entry name" value="F420_ligase"/>
    <property type="match status" value="1"/>
</dbReference>
<evidence type="ECO:0000256" key="3">
    <source>
        <dbReference type="ARBA" id="ARBA00022741"/>
    </source>
</evidence>